<dbReference type="SUPFAM" id="SSF57845">
    <property type="entry name" value="B-box zinc-binding domain"/>
    <property type="match status" value="1"/>
</dbReference>
<accession>A0AAV7VX44</accession>
<evidence type="ECO:0000313" key="10">
    <source>
        <dbReference type="Proteomes" id="UP001066276"/>
    </source>
</evidence>
<sequence>MDGREAEYLQAAVALLEKAGRMDLLRQEALPALRPARKAAHGVAAAVMACSPPRSGGRASQEERGEEFDPRTPVASKWHTMLEWSASESEGEQSEAREKESGGVSPPLTVRRGAPKRVYGEPGSLGPEQVKKGGLRFFAPRDFIFFRNARPNGQRERCEEGEPGEHWAPRSPWSEGQVELRAAGRSPSPGWLSERRLAADTPGKRCGGRGRVPAGAPASWERRPGPAEVQVGVRKRSTVETAMVEGLRRAQEAWEHGMDPWCVDNVLDYDETSLEEGELVDDGTEESWWEQGGVGPANALPQSLQATRDQTRPCGRVSEEGHSGRWKAQERPPSLPAASAIAEAGGRGRQRARGGCDTNWIRALFLTITNPEHCASTMSGVDCYPGPSWEGVAPPGALCDFCPPGVGKPRAEGGCLTCRAFFCTEHLEPHLRPGGFSGHRLLGCTPAGETAGPDGDARGLAELRQDGQRCAEHRQREVELFCRDCRLCVCAMCPALGPHRGHAVTLIQQEAEEKKKLTAVCLKQLRMNKNQELGNVKQIGQAATDLKAHALASKTWLTGKFAELRLLLDEEEKVAKKLIDEKTQCALWAYEAQIESCRDRINKIDNFCDKVRQMQQWCDPIELVKDYTTAEREIKAQKTPAEQWHPVPVTFEDVQNQFEAFTRAIQSTLQKPLRERLQEDCFSSLNAASKHMPGTFLKTKPTVDRSLFLKHARSPSLDPDTMHPRLRLSEDRLTVFNVWMSKLFSNSPQRFDKLWQVISRDAYCSGSHYWEVDLLNAGQGWWIGATYPSIQRKGDSETSRLGWNRGSWCIKRFDYEYWAFHKGDRTPIPIDNDPEKVGVFLDYEAGILSFYDVTCGMTHLHTFRCKFTEPLYPALRIWEGSITICRIT</sequence>
<keyword evidence="10" id="KW-1185">Reference proteome</keyword>
<dbReference type="InterPro" id="IPR003877">
    <property type="entry name" value="SPRY_dom"/>
</dbReference>
<evidence type="ECO:0000259" key="7">
    <source>
        <dbReference type="PROSITE" id="PS50119"/>
    </source>
</evidence>
<evidence type="ECO:0000256" key="1">
    <source>
        <dbReference type="ARBA" id="ARBA00022723"/>
    </source>
</evidence>
<dbReference type="PANTHER" id="PTHR25465:SF11">
    <property type="entry name" value="TRIPARTITE MOTIF CONTAINING 14"/>
    <property type="match status" value="1"/>
</dbReference>
<dbReference type="PROSITE" id="PS50119">
    <property type="entry name" value="ZF_BBOX"/>
    <property type="match status" value="1"/>
</dbReference>
<keyword evidence="3" id="KW-0862">Zinc</keyword>
<comment type="caution">
    <text evidence="9">The sequence shown here is derived from an EMBL/GenBank/DDBJ whole genome shotgun (WGS) entry which is preliminary data.</text>
</comment>
<feature type="compositionally biased region" description="Basic and acidic residues" evidence="6">
    <location>
        <begin position="60"/>
        <end position="70"/>
    </location>
</feature>
<feature type="compositionally biased region" description="Basic and acidic residues" evidence="6">
    <location>
        <begin position="317"/>
        <end position="330"/>
    </location>
</feature>
<dbReference type="PROSITE" id="PS50188">
    <property type="entry name" value="B302_SPRY"/>
    <property type="match status" value="1"/>
</dbReference>
<dbReference type="InterPro" id="IPR043136">
    <property type="entry name" value="B30.2/SPRY_sf"/>
</dbReference>
<protein>
    <recommendedName>
        <fullName evidence="11">Tripartite motif-containing protein 14</fullName>
    </recommendedName>
</protein>
<dbReference type="InterPro" id="IPR051051">
    <property type="entry name" value="E3_ubiq-ligase_TRIM/RNF"/>
</dbReference>
<feature type="region of interest" description="Disordered" evidence="6">
    <location>
        <begin position="296"/>
        <end position="335"/>
    </location>
</feature>
<evidence type="ECO:0008006" key="11">
    <source>
        <dbReference type="Google" id="ProtNLM"/>
    </source>
</evidence>
<dbReference type="Pfam" id="PF13765">
    <property type="entry name" value="PRY"/>
    <property type="match status" value="1"/>
</dbReference>
<feature type="compositionally biased region" description="Basic and acidic residues" evidence="6">
    <location>
        <begin position="153"/>
        <end position="168"/>
    </location>
</feature>
<evidence type="ECO:0000256" key="2">
    <source>
        <dbReference type="ARBA" id="ARBA00022771"/>
    </source>
</evidence>
<dbReference type="CDD" id="cd19802">
    <property type="entry name" value="Bbox1_TRIM8-like"/>
    <property type="match status" value="1"/>
</dbReference>
<feature type="domain" description="B box-type" evidence="7">
    <location>
        <begin position="465"/>
        <end position="507"/>
    </location>
</feature>
<dbReference type="GO" id="GO:0045087">
    <property type="term" value="P:innate immune response"/>
    <property type="evidence" value="ECO:0007669"/>
    <property type="project" value="InterPro"/>
</dbReference>
<dbReference type="CDD" id="cd13738">
    <property type="entry name" value="SPRY_PRY_TRIM14"/>
    <property type="match status" value="1"/>
</dbReference>
<dbReference type="InterPro" id="IPR000315">
    <property type="entry name" value="Znf_B-box"/>
</dbReference>
<feature type="region of interest" description="Disordered" evidence="6">
    <location>
        <begin position="200"/>
        <end position="228"/>
    </location>
</feature>
<organism evidence="9 10">
    <name type="scientific">Pleurodeles waltl</name>
    <name type="common">Iberian ribbed newt</name>
    <dbReference type="NCBI Taxonomy" id="8319"/>
    <lineage>
        <taxon>Eukaryota</taxon>
        <taxon>Metazoa</taxon>
        <taxon>Chordata</taxon>
        <taxon>Craniata</taxon>
        <taxon>Vertebrata</taxon>
        <taxon>Euteleostomi</taxon>
        <taxon>Amphibia</taxon>
        <taxon>Batrachia</taxon>
        <taxon>Caudata</taxon>
        <taxon>Salamandroidea</taxon>
        <taxon>Salamandridae</taxon>
        <taxon>Pleurodelinae</taxon>
        <taxon>Pleurodeles</taxon>
    </lineage>
</organism>
<dbReference type="Pfam" id="PF00622">
    <property type="entry name" value="SPRY"/>
    <property type="match status" value="1"/>
</dbReference>
<proteinExistence type="predicted"/>
<dbReference type="InterPro" id="IPR003879">
    <property type="entry name" value="Butyrophylin_SPRY"/>
</dbReference>
<dbReference type="EMBL" id="JANPWB010000002">
    <property type="protein sequence ID" value="KAJ1204579.1"/>
    <property type="molecule type" value="Genomic_DNA"/>
</dbReference>
<name>A0AAV7VX44_PLEWA</name>
<dbReference type="Gene3D" id="4.10.830.40">
    <property type="match status" value="1"/>
</dbReference>
<dbReference type="InterPro" id="IPR013320">
    <property type="entry name" value="ConA-like_dom_sf"/>
</dbReference>
<evidence type="ECO:0000256" key="6">
    <source>
        <dbReference type="SAM" id="MobiDB-lite"/>
    </source>
</evidence>
<dbReference type="InterPro" id="IPR001870">
    <property type="entry name" value="B30.2/SPRY"/>
</dbReference>
<dbReference type="InterPro" id="IPR044116">
    <property type="entry name" value="SPRY_PRY_TRIM14"/>
</dbReference>
<dbReference type="CDD" id="cd19768">
    <property type="entry name" value="Bbox2_TRIM14"/>
    <property type="match status" value="1"/>
</dbReference>
<keyword evidence="4" id="KW-0175">Coiled coil</keyword>
<dbReference type="Gene3D" id="3.30.160.60">
    <property type="entry name" value="Classic Zinc Finger"/>
    <property type="match status" value="1"/>
</dbReference>
<feature type="region of interest" description="Disordered" evidence="6">
    <location>
        <begin position="153"/>
        <end position="173"/>
    </location>
</feature>
<gene>
    <name evidence="9" type="ORF">NDU88_000025</name>
</gene>
<evidence type="ECO:0000259" key="8">
    <source>
        <dbReference type="PROSITE" id="PS50188"/>
    </source>
</evidence>
<dbReference type="GO" id="GO:0005737">
    <property type="term" value="C:cytoplasm"/>
    <property type="evidence" value="ECO:0007669"/>
    <property type="project" value="UniProtKB-ARBA"/>
</dbReference>
<dbReference type="SMART" id="SM00589">
    <property type="entry name" value="PRY"/>
    <property type="match status" value="1"/>
</dbReference>
<keyword evidence="2 5" id="KW-0863">Zinc-finger</keyword>
<dbReference type="Pfam" id="PF25600">
    <property type="entry name" value="TRIM_CC"/>
    <property type="match status" value="1"/>
</dbReference>
<feature type="region of interest" description="Disordered" evidence="6">
    <location>
        <begin position="50"/>
        <end position="133"/>
    </location>
</feature>
<dbReference type="SUPFAM" id="SSF49899">
    <property type="entry name" value="Concanavalin A-like lectins/glucanases"/>
    <property type="match status" value="1"/>
</dbReference>
<dbReference type="PRINTS" id="PR01407">
    <property type="entry name" value="BUTYPHLNCDUF"/>
</dbReference>
<dbReference type="Proteomes" id="UP001066276">
    <property type="component" value="Chromosome 1_2"/>
</dbReference>
<dbReference type="InterPro" id="IPR058030">
    <property type="entry name" value="TRIM8/14/16/25/29/45/65_CC"/>
</dbReference>
<dbReference type="InterPro" id="IPR006574">
    <property type="entry name" value="PRY"/>
</dbReference>
<dbReference type="SMART" id="SM00336">
    <property type="entry name" value="BBOX"/>
    <property type="match status" value="1"/>
</dbReference>
<dbReference type="Gene3D" id="2.60.120.920">
    <property type="match status" value="1"/>
</dbReference>
<dbReference type="PANTHER" id="PTHR25465">
    <property type="entry name" value="B-BOX DOMAIN CONTAINING"/>
    <property type="match status" value="1"/>
</dbReference>
<feature type="domain" description="B30.2/SPRY" evidence="8">
    <location>
        <begin position="695"/>
        <end position="888"/>
    </location>
</feature>
<evidence type="ECO:0000256" key="4">
    <source>
        <dbReference type="ARBA" id="ARBA00023054"/>
    </source>
</evidence>
<evidence type="ECO:0000313" key="9">
    <source>
        <dbReference type="EMBL" id="KAJ1204579.1"/>
    </source>
</evidence>
<dbReference type="Pfam" id="PF00643">
    <property type="entry name" value="zf-B_box"/>
    <property type="match status" value="1"/>
</dbReference>
<evidence type="ECO:0000256" key="5">
    <source>
        <dbReference type="PROSITE-ProRule" id="PRU00024"/>
    </source>
</evidence>
<dbReference type="GO" id="GO:0008270">
    <property type="term" value="F:zinc ion binding"/>
    <property type="evidence" value="ECO:0007669"/>
    <property type="project" value="UniProtKB-KW"/>
</dbReference>
<dbReference type="AlphaFoldDB" id="A0AAV7VX44"/>
<keyword evidence="1" id="KW-0479">Metal-binding</keyword>
<reference evidence="9" key="1">
    <citation type="journal article" date="2022" name="bioRxiv">
        <title>Sequencing and chromosome-scale assembly of the giantPleurodeles waltlgenome.</title>
        <authorList>
            <person name="Brown T."/>
            <person name="Elewa A."/>
            <person name="Iarovenko S."/>
            <person name="Subramanian E."/>
            <person name="Araus A.J."/>
            <person name="Petzold A."/>
            <person name="Susuki M."/>
            <person name="Suzuki K.-i.T."/>
            <person name="Hayashi T."/>
            <person name="Toyoda A."/>
            <person name="Oliveira C."/>
            <person name="Osipova E."/>
            <person name="Leigh N.D."/>
            <person name="Simon A."/>
            <person name="Yun M.H."/>
        </authorList>
    </citation>
    <scope>NUCLEOTIDE SEQUENCE</scope>
    <source>
        <strain evidence="9">20211129_DDA</strain>
        <tissue evidence="9">Liver</tissue>
    </source>
</reference>
<evidence type="ECO:0000256" key="3">
    <source>
        <dbReference type="ARBA" id="ARBA00022833"/>
    </source>
</evidence>
<dbReference type="SMART" id="SM00449">
    <property type="entry name" value="SPRY"/>
    <property type="match status" value="1"/>
</dbReference>